<protein>
    <submittedName>
        <fullName evidence="1">Uncharacterized protein</fullName>
    </submittedName>
</protein>
<evidence type="ECO:0000313" key="2">
    <source>
        <dbReference type="Proteomes" id="UP001064048"/>
    </source>
</evidence>
<gene>
    <name evidence="1" type="ORF">MSG28_004861</name>
</gene>
<proteinExistence type="predicted"/>
<dbReference type="Proteomes" id="UP001064048">
    <property type="component" value="Chromosome 7"/>
</dbReference>
<comment type="caution">
    <text evidence="1">The sequence shown here is derived from an EMBL/GenBank/DDBJ whole genome shotgun (WGS) entry which is preliminary data.</text>
</comment>
<name>A0ACC0K7S8_CHOFU</name>
<evidence type="ECO:0000313" key="1">
    <source>
        <dbReference type="EMBL" id="KAI8432478.1"/>
    </source>
</evidence>
<dbReference type="EMBL" id="CM046107">
    <property type="protein sequence ID" value="KAI8432478.1"/>
    <property type="molecule type" value="Genomic_DNA"/>
</dbReference>
<organism evidence="1 2">
    <name type="scientific">Choristoneura fumiferana</name>
    <name type="common">Spruce budworm moth</name>
    <name type="synonym">Archips fumiferana</name>
    <dbReference type="NCBI Taxonomy" id="7141"/>
    <lineage>
        <taxon>Eukaryota</taxon>
        <taxon>Metazoa</taxon>
        <taxon>Ecdysozoa</taxon>
        <taxon>Arthropoda</taxon>
        <taxon>Hexapoda</taxon>
        <taxon>Insecta</taxon>
        <taxon>Pterygota</taxon>
        <taxon>Neoptera</taxon>
        <taxon>Endopterygota</taxon>
        <taxon>Lepidoptera</taxon>
        <taxon>Glossata</taxon>
        <taxon>Ditrysia</taxon>
        <taxon>Tortricoidea</taxon>
        <taxon>Tortricidae</taxon>
        <taxon>Tortricinae</taxon>
        <taxon>Choristoneura</taxon>
    </lineage>
</organism>
<accession>A0ACC0K7S8</accession>
<keyword evidence="2" id="KW-1185">Reference proteome</keyword>
<reference evidence="1 2" key="1">
    <citation type="journal article" date="2022" name="Genome Biol. Evol.">
        <title>The Spruce Budworm Genome: Reconstructing the Evolutionary History of Antifreeze Proteins.</title>
        <authorList>
            <person name="Beliveau C."/>
            <person name="Gagne P."/>
            <person name="Picq S."/>
            <person name="Vernygora O."/>
            <person name="Keeling C.I."/>
            <person name="Pinkney K."/>
            <person name="Doucet D."/>
            <person name="Wen F."/>
            <person name="Johnston J.S."/>
            <person name="Maaroufi H."/>
            <person name="Boyle B."/>
            <person name="Laroche J."/>
            <person name="Dewar K."/>
            <person name="Juretic N."/>
            <person name="Blackburn G."/>
            <person name="Nisole A."/>
            <person name="Brunet B."/>
            <person name="Brandao M."/>
            <person name="Lumley L."/>
            <person name="Duan J."/>
            <person name="Quan G."/>
            <person name="Lucarotti C.J."/>
            <person name="Roe A.D."/>
            <person name="Sperling F.A.H."/>
            <person name="Levesque R.C."/>
            <person name="Cusson M."/>
        </authorList>
    </citation>
    <scope>NUCLEOTIDE SEQUENCE [LARGE SCALE GENOMIC DNA]</scope>
    <source>
        <strain evidence="1">Glfc:IPQL:Cfum</strain>
    </source>
</reference>
<sequence>MNSGADESSNGDHGRENGSVGRPEALRGSLAADGCEGLKTVLWRAMGEAYVQQKTAPEDGTKAQRPAPLNATMNDNWPLTSTGFPAVTLAMFTLDLTGRILKAPAGINCEIACLNEATNAWLAEPMDRLGHHGLSCSSGAGRLSRHAALNDILRRGLVSANVPAALEPQIVRSDGKRPDGMSLISWKTGRALVWDATCTDTLAASYLPATTKCAGAAADARERLKLLAALVSALYAVPVALLQMPSSTMLFFSTVFITSLMQFITGCMMIVGLFQPPGTPPAPPRLERLVFFICICMGIRSLHQLRNVTGSPHSPVCHAPMASAPLGDSPLLAAIVTTRKLVDHARSTRSQRFVHPWTPGDNEWTPKVEVVLVGCRVALMRCDLK</sequence>